<protein>
    <submittedName>
        <fullName evidence="2">Copper-binding protein</fullName>
    </submittedName>
</protein>
<keyword evidence="3" id="KW-1185">Reference proteome</keyword>
<feature type="chain" id="PRO_5036899293" evidence="1">
    <location>
        <begin position="26"/>
        <end position="121"/>
    </location>
</feature>
<dbReference type="Gene3D" id="2.40.50.320">
    <property type="entry name" value="Copper binding periplasmic protein CusF"/>
    <property type="match status" value="1"/>
</dbReference>
<reference evidence="2 3" key="1">
    <citation type="submission" date="2021-04" db="EMBL/GenBank/DDBJ databases">
        <title>The genome sequence of Ideonella sp. 3Y2.</title>
        <authorList>
            <person name="Liu Y."/>
        </authorList>
    </citation>
    <scope>NUCLEOTIDE SEQUENCE [LARGE SCALE GENOMIC DNA]</scope>
    <source>
        <strain evidence="2 3">3Y2</strain>
    </source>
</reference>
<dbReference type="RefSeq" id="WP_210856168.1">
    <property type="nucleotide sequence ID" value="NZ_JAGQDD010000017.1"/>
</dbReference>
<evidence type="ECO:0000313" key="2">
    <source>
        <dbReference type="EMBL" id="MBQ0932523.1"/>
    </source>
</evidence>
<gene>
    <name evidence="2" type="ORF">KAK03_18755</name>
</gene>
<proteinExistence type="predicted"/>
<sequence>MKTFKPLLLSLAFAAAAPFAISAHAQAMDHSKMGGMNMPGMKMDGMPASMTEGEVRKIDKEAKKITLKHGDIKNLDMPGMTMVFQVKDAALLDKVKAGDKVTFTAEKADGAIVVTAIEAVK</sequence>
<dbReference type="EMBL" id="JAGQDD010000017">
    <property type="protein sequence ID" value="MBQ0932523.1"/>
    <property type="molecule type" value="Genomic_DNA"/>
</dbReference>
<dbReference type="InterPro" id="IPR042230">
    <property type="entry name" value="CusF_sf"/>
</dbReference>
<dbReference type="Pfam" id="PF11604">
    <property type="entry name" value="CusF_Ec"/>
    <property type="match status" value="1"/>
</dbReference>
<organism evidence="2 3">
    <name type="scientific">Ideonella alba</name>
    <dbReference type="NCBI Taxonomy" id="2824118"/>
    <lineage>
        <taxon>Bacteria</taxon>
        <taxon>Pseudomonadati</taxon>
        <taxon>Pseudomonadota</taxon>
        <taxon>Betaproteobacteria</taxon>
        <taxon>Burkholderiales</taxon>
        <taxon>Sphaerotilaceae</taxon>
        <taxon>Ideonella</taxon>
    </lineage>
</organism>
<dbReference type="AlphaFoldDB" id="A0A941BIB1"/>
<evidence type="ECO:0000256" key="1">
    <source>
        <dbReference type="SAM" id="SignalP"/>
    </source>
</evidence>
<feature type="signal peptide" evidence="1">
    <location>
        <begin position="1"/>
        <end position="25"/>
    </location>
</feature>
<dbReference type="InterPro" id="IPR021647">
    <property type="entry name" value="CusF_Ec"/>
</dbReference>
<dbReference type="Proteomes" id="UP000676246">
    <property type="component" value="Unassembled WGS sequence"/>
</dbReference>
<keyword evidence="1" id="KW-0732">Signal</keyword>
<accession>A0A941BIB1</accession>
<comment type="caution">
    <text evidence="2">The sequence shown here is derived from an EMBL/GenBank/DDBJ whole genome shotgun (WGS) entry which is preliminary data.</text>
</comment>
<name>A0A941BIB1_9BURK</name>
<evidence type="ECO:0000313" key="3">
    <source>
        <dbReference type="Proteomes" id="UP000676246"/>
    </source>
</evidence>